<proteinExistence type="predicted"/>
<comment type="caution">
    <text evidence="2">The sequence shown here is derived from an EMBL/GenBank/DDBJ whole genome shotgun (WGS) entry which is preliminary data.</text>
</comment>
<dbReference type="Proteomes" id="UP000636960">
    <property type="component" value="Unassembled WGS sequence"/>
</dbReference>
<dbReference type="AlphaFoldDB" id="A0A919K6V3"/>
<evidence type="ECO:0000313" key="2">
    <source>
        <dbReference type="EMBL" id="GIF00443.1"/>
    </source>
</evidence>
<evidence type="ECO:0000256" key="1">
    <source>
        <dbReference type="SAM" id="MobiDB-lite"/>
    </source>
</evidence>
<accession>A0A919K6V3</accession>
<reference evidence="2" key="1">
    <citation type="submission" date="2021-01" db="EMBL/GenBank/DDBJ databases">
        <title>Whole genome shotgun sequence of Actinoplanes rishiriensis NBRC 108556.</title>
        <authorList>
            <person name="Komaki H."/>
            <person name="Tamura T."/>
        </authorList>
    </citation>
    <scope>NUCLEOTIDE SEQUENCE</scope>
    <source>
        <strain evidence="2">NBRC 108556</strain>
    </source>
</reference>
<keyword evidence="3" id="KW-1185">Reference proteome</keyword>
<organism evidence="2 3">
    <name type="scientific">Paractinoplanes rishiriensis</name>
    <dbReference type="NCBI Taxonomy" id="1050105"/>
    <lineage>
        <taxon>Bacteria</taxon>
        <taxon>Bacillati</taxon>
        <taxon>Actinomycetota</taxon>
        <taxon>Actinomycetes</taxon>
        <taxon>Micromonosporales</taxon>
        <taxon>Micromonosporaceae</taxon>
        <taxon>Paractinoplanes</taxon>
    </lineage>
</organism>
<dbReference type="RefSeq" id="WP_203788271.1">
    <property type="nucleotide sequence ID" value="NZ_BOMV01000083.1"/>
</dbReference>
<protein>
    <submittedName>
        <fullName evidence="2">Uncharacterized protein</fullName>
    </submittedName>
</protein>
<sequence>MAAAPAVGSRRSPRPHGWWPTRHSAPPPAEEPDDHGTRAGILGRRDPVPAGVQAQLTYFMGGVDPDACADRPRFGISVEDHRVKLGLAAPAFNVICLYDVRPGSPVRVTVTAPSGRVVQTWSEGVLERGPIDLLFRRLADDEPGVYRFRAVQGGRTATTTARLRWVRSPWLIADAEDANGTPVDTFPEGSRRFRIAVGGFPPHALVRLHIYGNPRDEPGGVTMVDYLTSHPVRMDGRGFGVWELRALPGDPPGCYLAGHESLEGYEVEFCVPDRPPVRE</sequence>
<name>A0A919K6V3_9ACTN</name>
<evidence type="ECO:0000313" key="3">
    <source>
        <dbReference type="Proteomes" id="UP000636960"/>
    </source>
</evidence>
<feature type="region of interest" description="Disordered" evidence="1">
    <location>
        <begin position="1"/>
        <end position="45"/>
    </location>
</feature>
<gene>
    <name evidence="2" type="ORF">Ari01nite_79070</name>
</gene>
<dbReference type="EMBL" id="BOMV01000083">
    <property type="protein sequence ID" value="GIF00443.1"/>
    <property type="molecule type" value="Genomic_DNA"/>
</dbReference>